<proteinExistence type="predicted"/>
<dbReference type="Proteomes" id="UP000294830">
    <property type="component" value="Unassembled WGS sequence"/>
</dbReference>
<gene>
    <name evidence="1" type="ORF">CLV25_11810</name>
</gene>
<dbReference type="AlphaFoldDB" id="A0A4R2E586"/>
<reference evidence="1 2" key="1">
    <citation type="submission" date="2019-03" db="EMBL/GenBank/DDBJ databases">
        <title>Genomic Encyclopedia of Archaeal and Bacterial Type Strains, Phase II (KMG-II): from individual species to whole genera.</title>
        <authorList>
            <person name="Goeker M."/>
        </authorList>
    </citation>
    <scope>NUCLEOTIDE SEQUENCE [LARGE SCALE GENOMIC DNA]</scope>
    <source>
        <strain evidence="1 2">RL-C</strain>
    </source>
</reference>
<dbReference type="EMBL" id="SLWB01000018">
    <property type="protein sequence ID" value="TCN62685.1"/>
    <property type="molecule type" value="Genomic_DNA"/>
</dbReference>
<name>A0A4R2E586_9BACT</name>
<protein>
    <submittedName>
        <fullName evidence="1">Uncharacterized protein</fullName>
    </submittedName>
</protein>
<accession>A0A4R2E586</accession>
<keyword evidence="2" id="KW-1185">Reference proteome</keyword>
<evidence type="ECO:0000313" key="2">
    <source>
        <dbReference type="Proteomes" id="UP000294830"/>
    </source>
</evidence>
<organism evidence="1 2">
    <name type="scientific">Acetobacteroides hydrogenigenes</name>
    <dbReference type="NCBI Taxonomy" id="979970"/>
    <lineage>
        <taxon>Bacteria</taxon>
        <taxon>Pseudomonadati</taxon>
        <taxon>Bacteroidota</taxon>
        <taxon>Bacteroidia</taxon>
        <taxon>Bacteroidales</taxon>
        <taxon>Rikenellaceae</taxon>
        <taxon>Acetobacteroides</taxon>
    </lineage>
</organism>
<comment type="caution">
    <text evidence="1">The sequence shown here is derived from an EMBL/GenBank/DDBJ whole genome shotgun (WGS) entry which is preliminary data.</text>
</comment>
<sequence length="45" mass="5250">MASEESDRWKSVLEKADYTVEPKLVGIEVYKEIVNVWVEHKSQAK</sequence>
<evidence type="ECO:0000313" key="1">
    <source>
        <dbReference type="EMBL" id="TCN62685.1"/>
    </source>
</evidence>